<evidence type="ECO:0000256" key="11">
    <source>
        <dbReference type="ARBA" id="ARBA00022927"/>
    </source>
</evidence>
<dbReference type="GO" id="GO:0005778">
    <property type="term" value="C:peroxisomal membrane"/>
    <property type="evidence" value="ECO:0007669"/>
    <property type="project" value="UniProtKB-SubCell"/>
</dbReference>
<dbReference type="Gene3D" id="3.30.40.10">
    <property type="entry name" value="Zinc/RING finger domain, C3HC4 (zinc finger)"/>
    <property type="match status" value="1"/>
</dbReference>
<evidence type="ECO:0000256" key="8">
    <source>
        <dbReference type="ARBA" id="ARBA00022771"/>
    </source>
</evidence>
<evidence type="ECO:0000256" key="10">
    <source>
        <dbReference type="ARBA" id="ARBA00022833"/>
    </source>
</evidence>
<dbReference type="InterPro" id="IPR013083">
    <property type="entry name" value="Znf_RING/FYVE/PHD"/>
</dbReference>
<evidence type="ECO:0000256" key="6">
    <source>
        <dbReference type="ARBA" id="ARBA00022692"/>
    </source>
</evidence>
<keyword evidence="14" id="KW-0576">Peroxisome</keyword>
<dbReference type="EMBL" id="NCKV01004721">
    <property type="protein sequence ID" value="RWS24562.1"/>
    <property type="molecule type" value="Genomic_DNA"/>
</dbReference>
<accession>A0A443SAL6</accession>
<comment type="similarity">
    <text evidence="3">Belongs to the pex2/pex10/pex12 family.</text>
</comment>
<dbReference type="GO" id="GO:0008270">
    <property type="term" value="F:zinc ion binding"/>
    <property type="evidence" value="ECO:0007669"/>
    <property type="project" value="UniProtKB-KW"/>
</dbReference>
<evidence type="ECO:0000256" key="5">
    <source>
        <dbReference type="ARBA" id="ARBA00022679"/>
    </source>
</evidence>
<evidence type="ECO:0000256" key="14">
    <source>
        <dbReference type="ARBA" id="ARBA00023140"/>
    </source>
</evidence>
<evidence type="ECO:0000256" key="9">
    <source>
        <dbReference type="ARBA" id="ARBA00022786"/>
    </source>
</evidence>
<evidence type="ECO:0000256" key="12">
    <source>
        <dbReference type="ARBA" id="ARBA00022989"/>
    </source>
</evidence>
<sequence length="75" mass="8461">MTSRAKRTKSDAIVCAICLNWPNNPFEIGCKHVFCYYCIASNFLSDTKHGFNCPQCLHHVSSLENIIQLRISIAS</sequence>
<dbReference type="OrthoDB" id="1701437at2759"/>
<dbReference type="PROSITE" id="PS00518">
    <property type="entry name" value="ZF_RING_1"/>
    <property type="match status" value="1"/>
</dbReference>
<feature type="domain" description="RING-type" evidence="16">
    <location>
        <begin position="15"/>
        <end position="56"/>
    </location>
</feature>
<keyword evidence="5" id="KW-0808">Transferase</keyword>
<evidence type="ECO:0000256" key="1">
    <source>
        <dbReference type="ARBA" id="ARBA00004585"/>
    </source>
</evidence>
<protein>
    <submittedName>
        <fullName evidence="17">Peroxisome biogenesis factor 2-like protein</fullName>
    </submittedName>
</protein>
<comment type="pathway">
    <text evidence="2">Protein modification; protein ubiquitination.</text>
</comment>
<evidence type="ECO:0000313" key="18">
    <source>
        <dbReference type="Proteomes" id="UP000288716"/>
    </source>
</evidence>
<evidence type="ECO:0000256" key="13">
    <source>
        <dbReference type="ARBA" id="ARBA00023136"/>
    </source>
</evidence>
<keyword evidence="10" id="KW-0862">Zinc</keyword>
<dbReference type="VEuPathDB" id="VectorBase:LDEU007479"/>
<dbReference type="AlphaFoldDB" id="A0A443SAL6"/>
<evidence type="ECO:0000256" key="3">
    <source>
        <dbReference type="ARBA" id="ARBA00008704"/>
    </source>
</evidence>
<dbReference type="InterPro" id="IPR017907">
    <property type="entry name" value="Znf_RING_CS"/>
</dbReference>
<dbReference type="PANTHER" id="PTHR48178:SF1">
    <property type="entry name" value="PEROXISOME BIOGENESIS FACTOR 2"/>
    <property type="match status" value="1"/>
</dbReference>
<comment type="caution">
    <text evidence="17">The sequence shown here is derived from an EMBL/GenBank/DDBJ whole genome shotgun (WGS) entry which is preliminary data.</text>
</comment>
<evidence type="ECO:0000259" key="16">
    <source>
        <dbReference type="PROSITE" id="PS50089"/>
    </source>
</evidence>
<comment type="subcellular location">
    <subcellularLocation>
        <location evidence="1">Peroxisome membrane</location>
        <topology evidence="1">Multi-pass membrane protein</topology>
    </subcellularLocation>
</comment>
<dbReference type="Pfam" id="PF15227">
    <property type="entry name" value="zf-C3HC4_4"/>
    <property type="match status" value="1"/>
</dbReference>
<dbReference type="GO" id="GO:0016740">
    <property type="term" value="F:transferase activity"/>
    <property type="evidence" value="ECO:0007669"/>
    <property type="project" value="UniProtKB-KW"/>
</dbReference>
<keyword evidence="4" id="KW-0813">Transport</keyword>
<dbReference type="SUPFAM" id="SSF57850">
    <property type="entry name" value="RING/U-box"/>
    <property type="match status" value="1"/>
</dbReference>
<evidence type="ECO:0000256" key="15">
    <source>
        <dbReference type="PROSITE-ProRule" id="PRU00175"/>
    </source>
</evidence>
<dbReference type="SMART" id="SM00184">
    <property type="entry name" value="RING"/>
    <property type="match status" value="1"/>
</dbReference>
<organism evidence="17 18">
    <name type="scientific">Leptotrombidium deliense</name>
    <dbReference type="NCBI Taxonomy" id="299467"/>
    <lineage>
        <taxon>Eukaryota</taxon>
        <taxon>Metazoa</taxon>
        <taxon>Ecdysozoa</taxon>
        <taxon>Arthropoda</taxon>
        <taxon>Chelicerata</taxon>
        <taxon>Arachnida</taxon>
        <taxon>Acari</taxon>
        <taxon>Acariformes</taxon>
        <taxon>Trombidiformes</taxon>
        <taxon>Prostigmata</taxon>
        <taxon>Anystina</taxon>
        <taxon>Parasitengona</taxon>
        <taxon>Trombiculoidea</taxon>
        <taxon>Trombiculidae</taxon>
        <taxon>Leptotrombidium</taxon>
    </lineage>
</organism>
<dbReference type="InterPro" id="IPR025654">
    <property type="entry name" value="PEX2/10"/>
</dbReference>
<evidence type="ECO:0000256" key="2">
    <source>
        <dbReference type="ARBA" id="ARBA00004906"/>
    </source>
</evidence>
<reference evidence="17 18" key="1">
    <citation type="journal article" date="2018" name="Gigascience">
        <title>Genomes of trombidid mites reveal novel predicted allergens and laterally-transferred genes associated with secondary metabolism.</title>
        <authorList>
            <person name="Dong X."/>
            <person name="Chaisiri K."/>
            <person name="Xia D."/>
            <person name="Armstrong S.D."/>
            <person name="Fang Y."/>
            <person name="Donnelly M.J."/>
            <person name="Kadowaki T."/>
            <person name="McGarry J.W."/>
            <person name="Darby A.C."/>
            <person name="Makepeace B.L."/>
        </authorList>
    </citation>
    <scope>NUCLEOTIDE SEQUENCE [LARGE SCALE GENOMIC DNA]</scope>
    <source>
        <strain evidence="17">UoL-UT</strain>
    </source>
</reference>
<keyword evidence="9" id="KW-0833">Ubl conjugation pathway</keyword>
<keyword evidence="12" id="KW-1133">Transmembrane helix</keyword>
<gene>
    <name evidence="17" type="ORF">B4U80_07980</name>
</gene>
<evidence type="ECO:0000313" key="17">
    <source>
        <dbReference type="EMBL" id="RWS24562.1"/>
    </source>
</evidence>
<dbReference type="InterPro" id="IPR001841">
    <property type="entry name" value="Znf_RING"/>
</dbReference>
<evidence type="ECO:0000256" key="4">
    <source>
        <dbReference type="ARBA" id="ARBA00022448"/>
    </source>
</evidence>
<dbReference type="Proteomes" id="UP000288716">
    <property type="component" value="Unassembled WGS sequence"/>
</dbReference>
<name>A0A443SAL6_9ACAR</name>
<keyword evidence="18" id="KW-1185">Reference proteome</keyword>
<keyword evidence="13" id="KW-0472">Membrane</keyword>
<keyword evidence="8 15" id="KW-0863">Zinc-finger</keyword>
<keyword evidence="11" id="KW-0653">Protein transport</keyword>
<evidence type="ECO:0000256" key="7">
    <source>
        <dbReference type="ARBA" id="ARBA00022723"/>
    </source>
</evidence>
<dbReference type="PROSITE" id="PS50089">
    <property type="entry name" value="ZF_RING_2"/>
    <property type="match status" value="1"/>
</dbReference>
<dbReference type="PANTHER" id="PTHR48178">
    <property type="entry name" value="PEROXISOME BIOGENESIS FACTOR 2"/>
    <property type="match status" value="1"/>
</dbReference>
<keyword evidence="7" id="KW-0479">Metal-binding</keyword>
<proteinExistence type="inferred from homology"/>
<dbReference type="GO" id="GO:0016558">
    <property type="term" value="P:protein import into peroxisome matrix"/>
    <property type="evidence" value="ECO:0007669"/>
    <property type="project" value="InterPro"/>
</dbReference>
<keyword evidence="6" id="KW-0812">Transmembrane</keyword>
<dbReference type="STRING" id="299467.A0A443SAL6"/>